<feature type="repeat" description="WD" evidence="6">
    <location>
        <begin position="376"/>
        <end position="417"/>
    </location>
</feature>
<keyword evidence="3 6" id="KW-0853">WD repeat</keyword>
<dbReference type="GO" id="GO:0000028">
    <property type="term" value="P:ribosomal small subunit assembly"/>
    <property type="evidence" value="ECO:0007669"/>
    <property type="project" value="TreeGrafter"/>
</dbReference>
<feature type="repeat" description="WD" evidence="6">
    <location>
        <begin position="504"/>
        <end position="545"/>
    </location>
</feature>
<feature type="repeat" description="WD" evidence="6">
    <location>
        <begin position="334"/>
        <end position="375"/>
    </location>
</feature>
<evidence type="ECO:0000256" key="7">
    <source>
        <dbReference type="SAM" id="MobiDB-lite"/>
    </source>
</evidence>
<dbReference type="Pfam" id="PF00400">
    <property type="entry name" value="WD40"/>
    <property type="match status" value="5"/>
</dbReference>
<keyword evidence="10" id="KW-1185">Reference proteome</keyword>
<reference evidence="9 10" key="1">
    <citation type="submission" date="2024-03" db="EMBL/GenBank/DDBJ databases">
        <title>Complete genome sequence of the green alga Chloropicon roscoffensis RCC1871.</title>
        <authorList>
            <person name="Lemieux C."/>
            <person name="Pombert J.-F."/>
            <person name="Otis C."/>
            <person name="Turmel M."/>
        </authorList>
    </citation>
    <scope>NUCLEOTIDE SEQUENCE [LARGE SCALE GENOMIC DNA]</scope>
    <source>
        <strain evidence="9 10">RCC1871</strain>
    </source>
</reference>
<dbReference type="InterPro" id="IPR019775">
    <property type="entry name" value="WD40_repeat_CS"/>
</dbReference>
<dbReference type="InterPro" id="IPR011047">
    <property type="entry name" value="Quinoprotein_ADH-like_sf"/>
</dbReference>
<dbReference type="PANTHER" id="PTHR19858:SF0">
    <property type="entry name" value="PERIODIC TRYPTOPHAN PROTEIN 2 HOMOLOG"/>
    <property type="match status" value="1"/>
</dbReference>
<feature type="repeat" description="WD" evidence="6">
    <location>
        <begin position="462"/>
        <end position="503"/>
    </location>
</feature>
<evidence type="ECO:0000256" key="2">
    <source>
        <dbReference type="ARBA" id="ARBA00010226"/>
    </source>
</evidence>
<keyword evidence="5" id="KW-0539">Nucleus</keyword>
<evidence type="ECO:0000256" key="1">
    <source>
        <dbReference type="ARBA" id="ARBA00004604"/>
    </source>
</evidence>
<evidence type="ECO:0000256" key="6">
    <source>
        <dbReference type="PROSITE-ProRule" id="PRU00221"/>
    </source>
</evidence>
<evidence type="ECO:0000313" key="10">
    <source>
        <dbReference type="Proteomes" id="UP001472866"/>
    </source>
</evidence>
<evidence type="ECO:0000256" key="4">
    <source>
        <dbReference type="ARBA" id="ARBA00022737"/>
    </source>
</evidence>
<comment type="subcellular location">
    <subcellularLocation>
        <location evidence="1">Nucleus</location>
        <location evidence="1">Nucleolus</location>
    </subcellularLocation>
</comment>
<dbReference type="GO" id="GO:0032040">
    <property type="term" value="C:small-subunit processome"/>
    <property type="evidence" value="ECO:0007669"/>
    <property type="project" value="TreeGrafter"/>
</dbReference>
<dbReference type="PANTHER" id="PTHR19858">
    <property type="entry name" value="WD40 REPEAT PROTEIN"/>
    <property type="match status" value="1"/>
</dbReference>
<dbReference type="InterPro" id="IPR001680">
    <property type="entry name" value="WD40_rpt"/>
</dbReference>
<dbReference type="GO" id="GO:0000462">
    <property type="term" value="P:maturation of SSU-rRNA from tricistronic rRNA transcript (SSU-rRNA, 5.8S rRNA, LSU-rRNA)"/>
    <property type="evidence" value="ECO:0007669"/>
    <property type="project" value="TreeGrafter"/>
</dbReference>
<dbReference type="InterPro" id="IPR027145">
    <property type="entry name" value="PWP2"/>
</dbReference>
<dbReference type="Proteomes" id="UP001472866">
    <property type="component" value="Chromosome 02"/>
</dbReference>
<dbReference type="Gene3D" id="2.130.10.10">
    <property type="entry name" value="YVTN repeat-like/Quinoprotein amine dehydrogenase"/>
    <property type="match status" value="3"/>
</dbReference>
<dbReference type="AlphaFoldDB" id="A0AAX4P028"/>
<dbReference type="PROSITE" id="PS50082">
    <property type="entry name" value="WD_REPEATS_2"/>
    <property type="match status" value="4"/>
</dbReference>
<comment type="similarity">
    <text evidence="2">Belongs to the WD repeat PWP2 family.</text>
</comment>
<name>A0AAX4P028_9CHLO</name>
<dbReference type="InterPro" id="IPR015943">
    <property type="entry name" value="WD40/YVTN_repeat-like_dom_sf"/>
</dbReference>
<dbReference type="SUPFAM" id="SSF50998">
    <property type="entry name" value="Quinoprotein alcohol dehydrogenase-like"/>
    <property type="match status" value="1"/>
</dbReference>
<dbReference type="PRINTS" id="PR00320">
    <property type="entry name" value="GPROTEINBRPT"/>
</dbReference>
<keyword evidence="4" id="KW-0677">Repeat</keyword>
<dbReference type="SUPFAM" id="SSF50978">
    <property type="entry name" value="WD40 repeat-like"/>
    <property type="match status" value="1"/>
</dbReference>
<dbReference type="CDD" id="cd00200">
    <property type="entry name" value="WD40"/>
    <property type="match status" value="1"/>
</dbReference>
<accession>A0AAX4P028</accession>
<protein>
    <submittedName>
        <fullName evidence="9">Periodic tryptophan protein 2</fullName>
    </submittedName>
</protein>
<dbReference type="PROSITE" id="PS00678">
    <property type="entry name" value="WD_REPEATS_1"/>
    <property type="match status" value="1"/>
</dbReference>
<dbReference type="EMBL" id="CP151502">
    <property type="protein sequence ID" value="WZN59448.1"/>
    <property type="molecule type" value="Genomic_DNA"/>
</dbReference>
<proteinExistence type="inferred from homology"/>
<organism evidence="9 10">
    <name type="scientific">Chloropicon roscoffensis</name>
    <dbReference type="NCBI Taxonomy" id="1461544"/>
    <lineage>
        <taxon>Eukaryota</taxon>
        <taxon>Viridiplantae</taxon>
        <taxon>Chlorophyta</taxon>
        <taxon>Chloropicophyceae</taxon>
        <taxon>Chloropicales</taxon>
        <taxon>Chloropicaceae</taxon>
        <taxon>Chloropicon</taxon>
    </lineage>
</organism>
<evidence type="ECO:0000259" key="8">
    <source>
        <dbReference type="Pfam" id="PF04003"/>
    </source>
</evidence>
<feature type="domain" description="Small-subunit processome Utp12" evidence="8">
    <location>
        <begin position="744"/>
        <end position="846"/>
    </location>
</feature>
<dbReference type="InterPro" id="IPR036322">
    <property type="entry name" value="WD40_repeat_dom_sf"/>
</dbReference>
<sequence>MNFGFSNLLGSPYRGGNVCFDGEGSETCLYVGVGNRIARTNLATTVTNVLKFESQSDVDRIAIRPDGRVLAIVDKLGRLALLNTSQNVVLHRMTLRQHCGCLQYSPCGRYLGAGVGRVLQVWDCDVDQKKTFAPMRLHVQHGSAHDDLTTMTWTKCGRFLACGSRDLAVHVYSRDKIEGFKGHALTGHRDKVILSQFADPRKEAGENAARRDLYTLSQDGKLLRWTFKPEGEEGDLSRGSWLLVGKHFVERQGARITSCSLNPKTQTMVLGFQDGRFQLLQMPDFESLHTLSVSRDALTTAVVNPASDLVAVGCAKLGQLLVWNWRSESYVYKQQGHFYDVLSCDFSKDGSQVCTGSADGKVKVWSVRTGLCFVTFSEHKMPVTCVRFVPSNHAVCSCSYDGTVRLFDLVRYRNFRTLRSKDPCQFECLAVDPSGEIVAAGTKDTFQVHLWSVKTGQELDVFSGHEGPVSDLSFDQRGTTLATSSWDRTVQLWDTFTGKGRKETLAHHHDVLCLAFRPDGLQMCSGTLDGQLSFWETKNFSVEGTVDGRLDVMGGRLSTDRRTRENASSGRCFTTVCYSADGDALYAAGSSKYVCVYSASEYVLLSRIQLSSNVQLDGVVDKLNSRYMTEAGSSDPLQEREEAEAQEDPKGKVGLLTPGGEALPGSGAGRRAAARGTCVRLSPSGDTWAVASTEGVLVYTKDESLLFDPFDLDEDVTPAAVHVAASRGEHARALLMSVHLRDVGLFRRVAEAVPFSDIALVCSKVPPARLTWVLQAVAECARNSPHLEFYCSWCEHLLLEHGSYLRRGGASLASSLRALHKSLGQTQRDVTSAVEGNINRLDYIKQVRKIPRLQ</sequence>
<evidence type="ECO:0000256" key="5">
    <source>
        <dbReference type="ARBA" id="ARBA00023242"/>
    </source>
</evidence>
<dbReference type="PROSITE" id="PS50294">
    <property type="entry name" value="WD_REPEATS_REGION"/>
    <property type="match status" value="4"/>
</dbReference>
<dbReference type="InterPro" id="IPR007148">
    <property type="entry name" value="SSU_processome_Utp12"/>
</dbReference>
<dbReference type="SMART" id="SM00320">
    <property type="entry name" value="WD40"/>
    <property type="match status" value="10"/>
</dbReference>
<dbReference type="GO" id="GO:0034388">
    <property type="term" value="C:Pwp2p-containing subcomplex of 90S preribosome"/>
    <property type="evidence" value="ECO:0007669"/>
    <property type="project" value="TreeGrafter"/>
</dbReference>
<dbReference type="InterPro" id="IPR020472">
    <property type="entry name" value="WD40_PAC1"/>
</dbReference>
<feature type="region of interest" description="Disordered" evidence="7">
    <location>
        <begin position="630"/>
        <end position="669"/>
    </location>
</feature>
<evidence type="ECO:0000313" key="9">
    <source>
        <dbReference type="EMBL" id="WZN59448.1"/>
    </source>
</evidence>
<evidence type="ECO:0000256" key="3">
    <source>
        <dbReference type="ARBA" id="ARBA00022574"/>
    </source>
</evidence>
<gene>
    <name evidence="9" type="ORF">HKI87_02g09740</name>
</gene>
<dbReference type="Pfam" id="PF04003">
    <property type="entry name" value="Utp12"/>
    <property type="match status" value="1"/>
</dbReference>